<dbReference type="Gene3D" id="2.60.120.40">
    <property type="match status" value="1"/>
</dbReference>
<dbReference type="PANTHER" id="PTHR15151">
    <property type="entry name" value="PROTEIN EIGER"/>
    <property type="match status" value="1"/>
</dbReference>
<sequence>MVRTEKSDSGNKLIFINLIVTVVLCACVGVTVFCLDLKRKEECSNLRSRVVAFEKEVLFLRTQLELQEVVLNQTVASLHNELSKTPKKSGTTAAPPEEAEEYEYDPAYDYEDEEEDEDDDTDDTTASVPAIAERLSFVQELFNDSVSVRPKRYVSIEDDTNILASLHKSTTEDSLSMNPPIHESRNEPVKLVVDLPNFQIPKSVHLRHSKSRNKEKRESIVEARDENIGIIASHYGGDAKKYRYGQHKHYKGNDVMYHPSGQFKDWAAASWVENLKMNTFFRLNDGIVTVQKSGLYLIYAQILYAEVKDFSGFQLYHNESLVAQCMITAPSFNGTLKRNTCFTSILLPLQPFDTLMLKEIEGTRYTIFHPTKSFFGLVKLTNLRNEMLDQ</sequence>
<evidence type="ECO:0000256" key="4">
    <source>
        <dbReference type="ARBA" id="ARBA00022525"/>
    </source>
</evidence>
<evidence type="ECO:0000259" key="9">
    <source>
        <dbReference type="PROSITE" id="PS50049"/>
    </source>
</evidence>
<dbReference type="PROSITE" id="PS00251">
    <property type="entry name" value="THD_1"/>
    <property type="match status" value="1"/>
</dbReference>
<keyword evidence="4" id="KW-0964">Secreted</keyword>
<evidence type="ECO:0000256" key="1">
    <source>
        <dbReference type="ARBA" id="ARBA00004613"/>
    </source>
</evidence>
<keyword evidence="8" id="KW-0812">Transmembrane</keyword>
<evidence type="ECO:0000256" key="6">
    <source>
        <dbReference type="ARBA" id="ARBA00023180"/>
    </source>
</evidence>
<dbReference type="EMBL" id="GEDC01005775">
    <property type="protein sequence ID" value="JAS31523.1"/>
    <property type="molecule type" value="Transcribed_RNA"/>
</dbReference>
<comment type="similarity">
    <text evidence="2">Belongs to the tumor necrosis factor family.</text>
</comment>
<dbReference type="AlphaFoldDB" id="A0A1B6E0S1"/>
<dbReference type="PROSITE" id="PS51257">
    <property type="entry name" value="PROKAR_LIPOPROTEIN"/>
    <property type="match status" value="1"/>
</dbReference>
<comment type="subcellular location">
    <subcellularLocation>
        <location evidence="1">Secreted</location>
    </subcellularLocation>
</comment>
<dbReference type="GO" id="GO:0016020">
    <property type="term" value="C:membrane"/>
    <property type="evidence" value="ECO:0007669"/>
    <property type="project" value="InterPro"/>
</dbReference>
<dbReference type="GO" id="GO:0006955">
    <property type="term" value="P:immune response"/>
    <property type="evidence" value="ECO:0007669"/>
    <property type="project" value="InterPro"/>
</dbReference>
<dbReference type="InterPro" id="IPR008983">
    <property type="entry name" value="Tumour_necrosis_fac-like_dom"/>
</dbReference>
<protein>
    <recommendedName>
        <fullName evidence="9">THD domain-containing protein</fullName>
    </recommendedName>
</protein>
<organism evidence="10">
    <name type="scientific">Clastoptera arizonana</name>
    <name type="common">Arizona spittle bug</name>
    <dbReference type="NCBI Taxonomy" id="38151"/>
    <lineage>
        <taxon>Eukaryota</taxon>
        <taxon>Metazoa</taxon>
        <taxon>Ecdysozoa</taxon>
        <taxon>Arthropoda</taxon>
        <taxon>Hexapoda</taxon>
        <taxon>Insecta</taxon>
        <taxon>Pterygota</taxon>
        <taxon>Neoptera</taxon>
        <taxon>Paraneoptera</taxon>
        <taxon>Hemiptera</taxon>
        <taxon>Auchenorrhyncha</taxon>
        <taxon>Cercopoidea</taxon>
        <taxon>Clastopteridae</taxon>
        <taxon>Clastoptera</taxon>
    </lineage>
</organism>
<reference evidence="10" key="1">
    <citation type="submission" date="2015-12" db="EMBL/GenBank/DDBJ databases">
        <title>De novo transcriptome assembly of four potential Pierce s Disease insect vectors from Arizona vineyards.</title>
        <authorList>
            <person name="Tassone E.E."/>
        </authorList>
    </citation>
    <scope>NUCLEOTIDE SEQUENCE</scope>
</reference>
<keyword evidence="8" id="KW-0472">Membrane</keyword>
<dbReference type="SUPFAM" id="SSF49842">
    <property type="entry name" value="TNF-like"/>
    <property type="match status" value="1"/>
</dbReference>
<dbReference type="PROSITE" id="PS50049">
    <property type="entry name" value="THD_2"/>
    <property type="match status" value="1"/>
</dbReference>
<proteinExistence type="inferred from homology"/>
<accession>A0A1B6E0S1</accession>
<keyword evidence="3" id="KW-0202">Cytokine</keyword>
<feature type="region of interest" description="Disordered" evidence="7">
    <location>
        <begin position="81"/>
        <end position="104"/>
    </location>
</feature>
<dbReference type="InterPro" id="IPR021184">
    <property type="entry name" value="TNF_CS"/>
</dbReference>
<evidence type="ECO:0000256" key="3">
    <source>
        <dbReference type="ARBA" id="ARBA00022514"/>
    </source>
</evidence>
<keyword evidence="8" id="KW-1133">Transmembrane helix</keyword>
<keyword evidence="5" id="KW-1015">Disulfide bond</keyword>
<gene>
    <name evidence="10" type="ORF">g.13733</name>
</gene>
<evidence type="ECO:0000313" key="10">
    <source>
        <dbReference type="EMBL" id="JAS31523.1"/>
    </source>
</evidence>
<feature type="transmembrane region" description="Helical" evidence="8">
    <location>
        <begin position="14"/>
        <end position="37"/>
    </location>
</feature>
<evidence type="ECO:0000256" key="2">
    <source>
        <dbReference type="ARBA" id="ARBA00008670"/>
    </source>
</evidence>
<evidence type="ECO:0000256" key="7">
    <source>
        <dbReference type="SAM" id="MobiDB-lite"/>
    </source>
</evidence>
<evidence type="ECO:0000256" key="8">
    <source>
        <dbReference type="SAM" id="Phobius"/>
    </source>
</evidence>
<dbReference type="GO" id="GO:0005615">
    <property type="term" value="C:extracellular space"/>
    <property type="evidence" value="ECO:0007669"/>
    <property type="project" value="UniProtKB-KW"/>
</dbReference>
<keyword evidence="6" id="KW-0325">Glycoprotein</keyword>
<dbReference type="GO" id="GO:0005164">
    <property type="term" value="F:tumor necrosis factor receptor binding"/>
    <property type="evidence" value="ECO:0007669"/>
    <property type="project" value="InterPro"/>
</dbReference>
<dbReference type="GO" id="GO:0005125">
    <property type="term" value="F:cytokine activity"/>
    <property type="evidence" value="ECO:0007669"/>
    <property type="project" value="UniProtKB-KW"/>
</dbReference>
<feature type="domain" description="THD" evidence="9">
    <location>
        <begin position="231"/>
        <end position="380"/>
    </location>
</feature>
<dbReference type="InterPro" id="IPR006052">
    <property type="entry name" value="TNF_dom"/>
</dbReference>
<dbReference type="InterPro" id="IPR051748">
    <property type="entry name" value="TNF_Ligand_Superfamily"/>
</dbReference>
<dbReference type="PANTHER" id="PTHR15151:SF24">
    <property type="entry name" value="A PROLIFERATION-INDUCING LIGAND-LIKE PROTEIN-RELATED"/>
    <property type="match status" value="1"/>
</dbReference>
<evidence type="ECO:0000256" key="5">
    <source>
        <dbReference type="ARBA" id="ARBA00023157"/>
    </source>
</evidence>
<name>A0A1B6E0S1_9HEMI</name>